<dbReference type="Gene3D" id="3.40.30.10">
    <property type="entry name" value="Glutaredoxin"/>
    <property type="match status" value="1"/>
</dbReference>
<dbReference type="InterPro" id="IPR050553">
    <property type="entry name" value="Thioredoxin_ResA/DsbE_sf"/>
</dbReference>
<accession>A0A1Y1Q909</accession>
<evidence type="ECO:0000259" key="2">
    <source>
        <dbReference type="PROSITE" id="PS51352"/>
    </source>
</evidence>
<evidence type="ECO:0000313" key="4">
    <source>
        <dbReference type="Proteomes" id="UP000192491"/>
    </source>
</evidence>
<name>A0A1Y1Q909_9GAMM</name>
<proteinExistence type="predicted"/>
<keyword evidence="1" id="KW-1133">Transmembrane helix</keyword>
<dbReference type="CDD" id="cd03011">
    <property type="entry name" value="TlpA_like_ScsD_MtbDsbE"/>
    <property type="match status" value="1"/>
</dbReference>
<dbReference type="EMBL" id="MTEJ01000667">
    <property type="protein sequence ID" value="OQX00226.1"/>
    <property type="molecule type" value="Genomic_DNA"/>
</dbReference>
<dbReference type="InterPro" id="IPR000866">
    <property type="entry name" value="AhpC/TSA"/>
</dbReference>
<protein>
    <submittedName>
        <fullName evidence="3">Protein disulfide oxidoreductase</fullName>
    </submittedName>
</protein>
<dbReference type="InterPro" id="IPR036249">
    <property type="entry name" value="Thioredoxin-like_sf"/>
</dbReference>
<dbReference type="Pfam" id="PF00578">
    <property type="entry name" value="AhpC-TSA"/>
    <property type="match status" value="1"/>
</dbReference>
<dbReference type="SUPFAM" id="SSF52833">
    <property type="entry name" value="Thioredoxin-like"/>
    <property type="match status" value="1"/>
</dbReference>
<comment type="caution">
    <text evidence="3">The sequence shown here is derived from an EMBL/GenBank/DDBJ whole genome shotgun (WGS) entry which is preliminary data.</text>
</comment>
<dbReference type="PROSITE" id="PS51352">
    <property type="entry name" value="THIOREDOXIN_2"/>
    <property type="match status" value="1"/>
</dbReference>
<organism evidence="3 4">
    <name type="scientific">Thiothrix lacustris</name>
    <dbReference type="NCBI Taxonomy" id="525917"/>
    <lineage>
        <taxon>Bacteria</taxon>
        <taxon>Pseudomonadati</taxon>
        <taxon>Pseudomonadota</taxon>
        <taxon>Gammaproteobacteria</taxon>
        <taxon>Thiotrichales</taxon>
        <taxon>Thiotrichaceae</taxon>
        <taxon>Thiothrix</taxon>
    </lineage>
</organism>
<gene>
    <name evidence="3" type="ORF">BWK73_49105</name>
</gene>
<keyword evidence="1" id="KW-0812">Transmembrane</keyword>
<evidence type="ECO:0000313" key="3">
    <source>
        <dbReference type="EMBL" id="OQX00226.1"/>
    </source>
</evidence>
<feature type="transmembrane region" description="Helical" evidence="1">
    <location>
        <begin position="20"/>
        <end position="37"/>
    </location>
</feature>
<dbReference type="InterPro" id="IPR013766">
    <property type="entry name" value="Thioredoxin_domain"/>
</dbReference>
<reference evidence="3 4" key="1">
    <citation type="submission" date="2017-01" db="EMBL/GenBank/DDBJ databases">
        <title>Novel large sulfur bacteria in the metagenomes of groundwater-fed chemosynthetic microbial mats in the Lake Huron basin.</title>
        <authorList>
            <person name="Sharrar A.M."/>
            <person name="Flood B.E."/>
            <person name="Bailey J.V."/>
            <person name="Jones D.S."/>
            <person name="Biddanda B."/>
            <person name="Ruberg S.A."/>
            <person name="Marcus D.N."/>
            <person name="Dick G.J."/>
        </authorList>
    </citation>
    <scope>NUCLEOTIDE SEQUENCE [LARGE SCALE GENOMIC DNA]</scope>
    <source>
        <strain evidence="3">A8</strain>
    </source>
</reference>
<keyword evidence="1" id="KW-0472">Membrane</keyword>
<sequence length="178" mass="20444">MDTNTSEQEEQPKKRRWLRWLAEFSVMALILFAVFSWRTHGMLEGEAPDFELTALNGKQVHLDNYRGKPVLLYFWASWCPICELQQGMVAGVAKDWQTVTVAFKSGSQEDVQRYVERKNITDWTTVLDNEGELAAKYGVNGVPATFILDEEGVVRFREVGITTGWGLRARLWLADWLV</sequence>
<dbReference type="PANTHER" id="PTHR42852:SF17">
    <property type="entry name" value="THIOREDOXIN-LIKE PROTEIN HI_1115"/>
    <property type="match status" value="1"/>
</dbReference>
<feature type="domain" description="Thioredoxin" evidence="2">
    <location>
        <begin position="41"/>
        <end position="178"/>
    </location>
</feature>
<dbReference type="GO" id="GO:0016209">
    <property type="term" value="F:antioxidant activity"/>
    <property type="evidence" value="ECO:0007669"/>
    <property type="project" value="InterPro"/>
</dbReference>
<dbReference type="Proteomes" id="UP000192491">
    <property type="component" value="Unassembled WGS sequence"/>
</dbReference>
<dbReference type="AlphaFoldDB" id="A0A1Y1Q909"/>
<dbReference type="PANTHER" id="PTHR42852">
    <property type="entry name" value="THIOL:DISULFIDE INTERCHANGE PROTEIN DSBE"/>
    <property type="match status" value="1"/>
</dbReference>
<evidence type="ECO:0000256" key="1">
    <source>
        <dbReference type="SAM" id="Phobius"/>
    </source>
</evidence>
<dbReference type="GO" id="GO:0016491">
    <property type="term" value="F:oxidoreductase activity"/>
    <property type="evidence" value="ECO:0007669"/>
    <property type="project" value="InterPro"/>
</dbReference>